<evidence type="ECO:0000256" key="8">
    <source>
        <dbReference type="SAM" id="MobiDB-lite"/>
    </source>
</evidence>
<evidence type="ECO:0000313" key="10">
    <source>
        <dbReference type="EMBL" id="KAK6180954.1"/>
    </source>
</evidence>
<proteinExistence type="inferred from homology"/>
<dbReference type="GO" id="GO:0015630">
    <property type="term" value="C:microtubule cytoskeleton"/>
    <property type="evidence" value="ECO:0007669"/>
    <property type="project" value="UniProtKB-ARBA"/>
</dbReference>
<evidence type="ECO:0000256" key="7">
    <source>
        <dbReference type="PROSITE-ProRule" id="PRU10141"/>
    </source>
</evidence>
<sequence>MTTEDLLLPNQLVKERWKVLKKIGGGGFGEIYEATDSVSKESVALKLESAKQPKQVLKMEVAVLKKLQGKDHVCRFIGCGRNEKYNYVVMSLQGKNLAELRRGQARGCFSLSTTLRLGAQILKAIESIHEVGFLHRDIKPSNFAMGKPPSNSRKVYMLDFGLARQYTTASGQVRPPRAAAGFRGTVRYASVNAHKNKEMGRHDDLWSLFYMLVEFVVGQLPWRKIKDKEQVGLMKEKYEHIQLLKNMPSEFRAILEHIQKLEYFDKPDYPMLHNLIEQCMRRKNIKESDGYDWEKNYGDTSITLTTTSQQVAIKQTVGQPGLVQVGPNTPHGATEVLDVNLSQEDGEDKKLPADLIINDNRYQREVDNRLKEENGDPALSPKLQREETEKEIKYEPEQKTKDTFDKDLGNSGTKEGKSTEITSGSKHKEMNNECKENHESSKSNQNDDNNHKSSAHKKHIIESNEHDSGSKEPLEICKLKPNDNQVLPVAVLPISYSNENMESVDRNRHSKILSSKNVTVDMDDDDNLPVTYQMSKAAVTFALMQTEDKTHTVGDDNIDENATRAAPFTVASQLGGVSAFGSSGEESDAEQSDEDEIAKGAECQGHFKLPKSRSRKHLMNTLGDDDDINFDSVTRNSLILLDDKETKTNNRGSLVFDDEDSDFLNIRTSATKTDDADKYCAVGLNDIGNIMSSDYARSVGNRSNSYSSPRKMPQQFVKGLGNMIGQGSTSRLLIKGRGENSMDDKKMGKVQAKSQVGKPPLYYLGKKDKNLEEYSHGNLSDNVSRISKNPHTVDNETARNNSEMITVRRRSKVLDNQESLMVHGSVNKGVMDGTICNDSEVIPSAIRQLPSKQSSVDSKRSPTRIPVKKRSVSMSRTTSKELAEALATLSPRSDVGESSRIPQPPPGAPRASNARRRRYKVASANTSPREPTSP</sequence>
<dbReference type="Pfam" id="PF00069">
    <property type="entry name" value="Pkinase"/>
    <property type="match status" value="1"/>
</dbReference>
<keyword evidence="11" id="KW-1185">Reference proteome</keyword>
<comment type="caution">
    <text evidence="10">The sequence shown here is derived from an EMBL/GenBank/DDBJ whole genome shotgun (WGS) entry which is preliminary data.</text>
</comment>
<keyword evidence="4" id="KW-0418">Kinase</keyword>
<dbReference type="SUPFAM" id="SSF56112">
    <property type="entry name" value="Protein kinase-like (PK-like)"/>
    <property type="match status" value="1"/>
</dbReference>
<name>A0AAN8JSE3_PATCE</name>
<feature type="compositionally biased region" description="Basic and acidic residues" evidence="8">
    <location>
        <begin position="383"/>
        <end position="418"/>
    </location>
</feature>
<evidence type="ECO:0000256" key="6">
    <source>
        <dbReference type="ARBA" id="ARBA00061588"/>
    </source>
</evidence>
<evidence type="ECO:0000313" key="11">
    <source>
        <dbReference type="Proteomes" id="UP001347796"/>
    </source>
</evidence>
<reference evidence="10 11" key="1">
    <citation type="submission" date="2024-01" db="EMBL/GenBank/DDBJ databases">
        <title>The genome of the rayed Mediterranean limpet Patella caerulea (Linnaeus, 1758).</title>
        <authorList>
            <person name="Anh-Thu Weber A."/>
            <person name="Halstead-Nussloch G."/>
        </authorList>
    </citation>
    <scope>NUCLEOTIDE SEQUENCE [LARGE SCALE GENOMIC DNA]</scope>
    <source>
        <strain evidence="10">AATW-2023a</strain>
        <tissue evidence="10">Whole specimen</tissue>
    </source>
</reference>
<evidence type="ECO:0000256" key="1">
    <source>
        <dbReference type="ARBA" id="ARBA00022527"/>
    </source>
</evidence>
<feature type="region of interest" description="Disordered" evidence="8">
    <location>
        <begin position="848"/>
        <end position="934"/>
    </location>
</feature>
<dbReference type="InterPro" id="IPR000719">
    <property type="entry name" value="Prot_kinase_dom"/>
</dbReference>
<dbReference type="InterPro" id="IPR047916">
    <property type="entry name" value="TTBK_Asator-like_STKc"/>
</dbReference>
<dbReference type="FunFam" id="1.10.510.10:FF:000481">
    <property type="entry name" value="Asator, isoform D"/>
    <property type="match status" value="1"/>
</dbReference>
<protein>
    <recommendedName>
        <fullName evidence="9">Protein kinase domain-containing protein</fullName>
    </recommendedName>
</protein>
<evidence type="ECO:0000256" key="2">
    <source>
        <dbReference type="ARBA" id="ARBA00022679"/>
    </source>
</evidence>
<dbReference type="SMART" id="SM00220">
    <property type="entry name" value="S_TKc"/>
    <property type="match status" value="1"/>
</dbReference>
<dbReference type="EMBL" id="JAZGQO010000007">
    <property type="protein sequence ID" value="KAK6180954.1"/>
    <property type="molecule type" value="Genomic_DNA"/>
</dbReference>
<feature type="compositionally biased region" description="Polar residues" evidence="8">
    <location>
        <begin position="923"/>
        <end position="934"/>
    </location>
</feature>
<dbReference type="InterPro" id="IPR011009">
    <property type="entry name" value="Kinase-like_dom_sf"/>
</dbReference>
<evidence type="ECO:0000256" key="3">
    <source>
        <dbReference type="ARBA" id="ARBA00022741"/>
    </source>
</evidence>
<accession>A0AAN8JSE3</accession>
<dbReference type="InterPro" id="IPR050235">
    <property type="entry name" value="CK1_Ser-Thr_kinase"/>
</dbReference>
<dbReference type="PANTHER" id="PTHR11909">
    <property type="entry name" value="CASEIN KINASE-RELATED"/>
    <property type="match status" value="1"/>
</dbReference>
<feature type="region of interest" description="Disordered" evidence="8">
    <location>
        <begin position="368"/>
        <end position="475"/>
    </location>
</feature>
<dbReference type="PROSITE" id="PS00107">
    <property type="entry name" value="PROTEIN_KINASE_ATP"/>
    <property type="match status" value="1"/>
</dbReference>
<evidence type="ECO:0000256" key="5">
    <source>
        <dbReference type="ARBA" id="ARBA00022840"/>
    </source>
</evidence>
<dbReference type="GO" id="GO:0004674">
    <property type="term" value="F:protein serine/threonine kinase activity"/>
    <property type="evidence" value="ECO:0007669"/>
    <property type="project" value="UniProtKB-KW"/>
</dbReference>
<organism evidence="10 11">
    <name type="scientific">Patella caerulea</name>
    <name type="common">Rayed Mediterranean limpet</name>
    <dbReference type="NCBI Taxonomy" id="87958"/>
    <lineage>
        <taxon>Eukaryota</taxon>
        <taxon>Metazoa</taxon>
        <taxon>Spiralia</taxon>
        <taxon>Lophotrochozoa</taxon>
        <taxon>Mollusca</taxon>
        <taxon>Gastropoda</taxon>
        <taxon>Patellogastropoda</taxon>
        <taxon>Patelloidea</taxon>
        <taxon>Patellidae</taxon>
        <taxon>Patella</taxon>
    </lineage>
</organism>
<dbReference type="AlphaFoldDB" id="A0AAN8JSE3"/>
<keyword evidence="1" id="KW-0723">Serine/threonine-protein kinase</keyword>
<dbReference type="GO" id="GO:0005524">
    <property type="term" value="F:ATP binding"/>
    <property type="evidence" value="ECO:0007669"/>
    <property type="project" value="UniProtKB-UniRule"/>
</dbReference>
<keyword evidence="2" id="KW-0808">Transferase</keyword>
<dbReference type="Proteomes" id="UP001347796">
    <property type="component" value="Unassembled WGS sequence"/>
</dbReference>
<dbReference type="PROSITE" id="PS50011">
    <property type="entry name" value="PROTEIN_KINASE_DOM"/>
    <property type="match status" value="1"/>
</dbReference>
<gene>
    <name evidence="10" type="ORF">SNE40_008913</name>
</gene>
<dbReference type="CDD" id="cd14017">
    <property type="entry name" value="STKc_TTBK"/>
    <property type="match status" value="1"/>
</dbReference>
<feature type="domain" description="Protein kinase" evidence="9">
    <location>
        <begin position="17"/>
        <end position="276"/>
    </location>
</feature>
<comment type="similarity">
    <text evidence="6">Belongs to the protein kinase superfamily. CK1 Ser/Thr protein kinase family.</text>
</comment>
<evidence type="ECO:0000256" key="4">
    <source>
        <dbReference type="ARBA" id="ARBA00022777"/>
    </source>
</evidence>
<keyword evidence="5 7" id="KW-0067">ATP-binding</keyword>
<dbReference type="FunFam" id="3.30.200.20:FF:000358">
    <property type="entry name" value="Tau tubulin kinase 2b"/>
    <property type="match status" value="1"/>
</dbReference>
<evidence type="ECO:0000259" key="9">
    <source>
        <dbReference type="PROSITE" id="PS50011"/>
    </source>
</evidence>
<dbReference type="InterPro" id="IPR017441">
    <property type="entry name" value="Protein_kinase_ATP_BS"/>
</dbReference>
<dbReference type="Gene3D" id="1.10.510.10">
    <property type="entry name" value="Transferase(Phosphotransferase) domain 1"/>
    <property type="match status" value="1"/>
</dbReference>
<feature type="compositionally biased region" description="Basic and acidic residues" evidence="8">
    <location>
        <begin position="460"/>
        <end position="475"/>
    </location>
</feature>
<feature type="compositionally biased region" description="Basic and acidic residues" evidence="8">
    <location>
        <begin position="426"/>
        <end position="441"/>
    </location>
</feature>
<feature type="binding site" evidence="7">
    <location>
        <position position="46"/>
    </location>
    <ligand>
        <name>ATP</name>
        <dbReference type="ChEBI" id="CHEBI:30616"/>
    </ligand>
</feature>
<keyword evidence="3 7" id="KW-0547">Nucleotide-binding</keyword>